<dbReference type="Pfam" id="PF01494">
    <property type="entry name" value="FAD_binding_3"/>
    <property type="match status" value="1"/>
</dbReference>
<keyword evidence="3" id="KW-0560">Oxidoreductase</keyword>
<keyword evidence="6" id="KW-1185">Reference proteome</keyword>
<accession>A0A6A6U903</accession>
<evidence type="ECO:0000313" key="5">
    <source>
        <dbReference type="EMBL" id="KAF2667374.1"/>
    </source>
</evidence>
<proteinExistence type="predicted"/>
<name>A0A6A6U903_9PEZI</name>
<feature type="domain" description="FAD-binding" evidence="4">
    <location>
        <begin position="10"/>
        <end position="170"/>
    </location>
</feature>
<gene>
    <name evidence="5" type="ORF">BT63DRAFT_290912</name>
</gene>
<dbReference type="PANTHER" id="PTHR46720">
    <property type="entry name" value="HYDROXYLASE, PUTATIVE (AFU_ORTHOLOGUE AFUA_3G01460)-RELATED"/>
    <property type="match status" value="1"/>
</dbReference>
<dbReference type="SUPFAM" id="SSF51905">
    <property type="entry name" value="FAD/NAD(P)-binding domain"/>
    <property type="match status" value="1"/>
</dbReference>
<dbReference type="PRINTS" id="PR00420">
    <property type="entry name" value="RNGMNOXGNASE"/>
</dbReference>
<dbReference type="SUPFAM" id="SSF54373">
    <property type="entry name" value="FAD-linked reductases, C-terminal domain"/>
    <property type="match status" value="1"/>
</dbReference>
<keyword evidence="2" id="KW-0274">FAD</keyword>
<dbReference type="AlphaFoldDB" id="A0A6A6U903"/>
<dbReference type="GO" id="GO:0071949">
    <property type="term" value="F:FAD binding"/>
    <property type="evidence" value="ECO:0007669"/>
    <property type="project" value="InterPro"/>
</dbReference>
<evidence type="ECO:0000256" key="3">
    <source>
        <dbReference type="ARBA" id="ARBA00023002"/>
    </source>
</evidence>
<dbReference type="PANTHER" id="PTHR46720:SF3">
    <property type="entry name" value="FAD-BINDING DOMAIN-CONTAINING PROTEIN-RELATED"/>
    <property type="match status" value="1"/>
</dbReference>
<dbReference type="InterPro" id="IPR002938">
    <property type="entry name" value="FAD-bd"/>
</dbReference>
<dbReference type="GO" id="GO:0016491">
    <property type="term" value="F:oxidoreductase activity"/>
    <property type="evidence" value="ECO:0007669"/>
    <property type="project" value="UniProtKB-KW"/>
</dbReference>
<dbReference type="Proteomes" id="UP000799302">
    <property type="component" value="Unassembled WGS sequence"/>
</dbReference>
<organism evidence="5 6">
    <name type="scientific">Microthyrium microscopicum</name>
    <dbReference type="NCBI Taxonomy" id="703497"/>
    <lineage>
        <taxon>Eukaryota</taxon>
        <taxon>Fungi</taxon>
        <taxon>Dikarya</taxon>
        <taxon>Ascomycota</taxon>
        <taxon>Pezizomycotina</taxon>
        <taxon>Dothideomycetes</taxon>
        <taxon>Dothideomycetes incertae sedis</taxon>
        <taxon>Microthyriales</taxon>
        <taxon>Microthyriaceae</taxon>
        <taxon>Microthyrium</taxon>
    </lineage>
</organism>
<dbReference type="GO" id="GO:0044550">
    <property type="term" value="P:secondary metabolite biosynthetic process"/>
    <property type="evidence" value="ECO:0007669"/>
    <property type="project" value="TreeGrafter"/>
</dbReference>
<evidence type="ECO:0000256" key="1">
    <source>
        <dbReference type="ARBA" id="ARBA00022630"/>
    </source>
</evidence>
<dbReference type="EMBL" id="MU004237">
    <property type="protein sequence ID" value="KAF2667374.1"/>
    <property type="molecule type" value="Genomic_DNA"/>
</dbReference>
<evidence type="ECO:0000313" key="6">
    <source>
        <dbReference type="Proteomes" id="UP000799302"/>
    </source>
</evidence>
<dbReference type="InterPro" id="IPR036188">
    <property type="entry name" value="FAD/NAD-bd_sf"/>
</dbReference>
<sequence>MAIDIAPPKLKVAVVGGGPGGLATVIALSKVPNIEVVLYEKDKILREVGAGINIDQNTWNVLELLGVAQSLTTGHPTTTVLNFDGRNGEELSRRELNETGKRTRIRTQRTELQSALLQHVKPNFIHYGKKLSALHDLGSSGIRLDFTDGSSSTADLVVGADGIRSVVRDAPWPTYPLKYTGTTIWRALLSRDELRSLDPRFDITGWWHLPTSHVYFSPVSEGLSEIAAREHQDPEIHAASKSIWGVPVTNESVESHFSGYLPQVQEALRRIPDGAWREFAAFAGPELSSLTAWDDKIALVGDASHALSGAFGSGAGFAMEDGWVLAQSLAYFGNDLGKALPLFNKIRLPYYARMYAHLAEMSFKRAEKLRDLGTPSDGDKIKAKVIGDGGKDMKWMYENNIGKVWEETIRTLACEPIDSGVGSPVESLPT</sequence>
<evidence type="ECO:0000256" key="2">
    <source>
        <dbReference type="ARBA" id="ARBA00022827"/>
    </source>
</evidence>
<dbReference type="Gene3D" id="3.50.50.60">
    <property type="entry name" value="FAD/NAD(P)-binding domain"/>
    <property type="match status" value="1"/>
</dbReference>
<protein>
    <submittedName>
        <fullName evidence="5">FAD/NAD(P)-binding domain-containing protein</fullName>
    </submittedName>
</protein>
<keyword evidence="1" id="KW-0285">Flavoprotein</keyword>
<evidence type="ECO:0000259" key="4">
    <source>
        <dbReference type="Pfam" id="PF01494"/>
    </source>
</evidence>
<dbReference type="InterPro" id="IPR051104">
    <property type="entry name" value="FAD_monoxygenase"/>
</dbReference>
<reference evidence="5" key="1">
    <citation type="journal article" date="2020" name="Stud. Mycol.">
        <title>101 Dothideomycetes genomes: a test case for predicting lifestyles and emergence of pathogens.</title>
        <authorList>
            <person name="Haridas S."/>
            <person name="Albert R."/>
            <person name="Binder M."/>
            <person name="Bloem J."/>
            <person name="Labutti K."/>
            <person name="Salamov A."/>
            <person name="Andreopoulos B."/>
            <person name="Baker S."/>
            <person name="Barry K."/>
            <person name="Bills G."/>
            <person name="Bluhm B."/>
            <person name="Cannon C."/>
            <person name="Castanera R."/>
            <person name="Culley D."/>
            <person name="Daum C."/>
            <person name="Ezra D."/>
            <person name="Gonzalez J."/>
            <person name="Henrissat B."/>
            <person name="Kuo A."/>
            <person name="Liang C."/>
            <person name="Lipzen A."/>
            <person name="Lutzoni F."/>
            <person name="Magnuson J."/>
            <person name="Mondo S."/>
            <person name="Nolan M."/>
            <person name="Ohm R."/>
            <person name="Pangilinan J."/>
            <person name="Park H.-J."/>
            <person name="Ramirez L."/>
            <person name="Alfaro M."/>
            <person name="Sun H."/>
            <person name="Tritt A."/>
            <person name="Yoshinaga Y."/>
            <person name="Zwiers L.-H."/>
            <person name="Turgeon B."/>
            <person name="Goodwin S."/>
            <person name="Spatafora J."/>
            <person name="Crous P."/>
            <person name="Grigoriev I."/>
        </authorList>
    </citation>
    <scope>NUCLEOTIDE SEQUENCE</scope>
    <source>
        <strain evidence="5">CBS 115976</strain>
    </source>
</reference>
<dbReference type="OrthoDB" id="417877at2759"/>